<dbReference type="NCBIfam" id="TIGR00406">
    <property type="entry name" value="prmA"/>
    <property type="match status" value="1"/>
</dbReference>
<dbReference type="RefSeq" id="WP_214296955.1">
    <property type="nucleotide sequence ID" value="NZ_JAHDYS010000004.1"/>
</dbReference>
<dbReference type="PANTHER" id="PTHR43648:SF1">
    <property type="entry name" value="ELECTRON TRANSFER FLAVOPROTEIN BETA SUBUNIT LYSINE METHYLTRANSFERASE"/>
    <property type="match status" value="1"/>
</dbReference>
<comment type="subcellular location">
    <subcellularLocation>
        <location evidence="6">Cytoplasm</location>
    </subcellularLocation>
</comment>
<dbReference type="GO" id="GO:0032259">
    <property type="term" value="P:methylation"/>
    <property type="evidence" value="ECO:0007669"/>
    <property type="project" value="UniProtKB-KW"/>
</dbReference>
<dbReference type="GO" id="GO:0008168">
    <property type="term" value="F:methyltransferase activity"/>
    <property type="evidence" value="ECO:0007669"/>
    <property type="project" value="UniProtKB-KW"/>
</dbReference>
<feature type="binding site" evidence="6">
    <location>
        <position position="152"/>
    </location>
    <ligand>
        <name>S-adenosyl-L-methionine</name>
        <dbReference type="ChEBI" id="CHEBI:59789"/>
    </ligand>
</feature>
<dbReference type="EC" id="2.1.1.-" evidence="6"/>
<evidence type="ECO:0000256" key="2">
    <source>
        <dbReference type="ARBA" id="ARBA00022490"/>
    </source>
</evidence>
<feature type="binding site" evidence="6">
    <location>
        <position position="242"/>
    </location>
    <ligand>
        <name>S-adenosyl-L-methionine</name>
        <dbReference type="ChEBI" id="CHEBI:59789"/>
    </ligand>
</feature>
<feature type="binding site" evidence="6">
    <location>
        <position position="200"/>
    </location>
    <ligand>
        <name>S-adenosyl-L-methionine</name>
        <dbReference type="ChEBI" id="CHEBI:59789"/>
    </ligand>
</feature>
<dbReference type="PANTHER" id="PTHR43648">
    <property type="entry name" value="ELECTRON TRANSFER FLAVOPROTEIN BETA SUBUNIT LYSINE METHYLTRANSFERASE"/>
    <property type="match status" value="1"/>
</dbReference>
<proteinExistence type="inferred from homology"/>
<evidence type="ECO:0000313" key="7">
    <source>
        <dbReference type="EMBL" id="MBT1071241.1"/>
    </source>
</evidence>
<evidence type="ECO:0000256" key="3">
    <source>
        <dbReference type="ARBA" id="ARBA00022603"/>
    </source>
</evidence>
<dbReference type="PIRSF" id="PIRSF000401">
    <property type="entry name" value="RPL11_MTase"/>
    <property type="match status" value="1"/>
</dbReference>
<comment type="catalytic activity">
    <reaction evidence="6">
        <text>L-lysyl-[protein] + 3 S-adenosyl-L-methionine = N(6),N(6),N(6)-trimethyl-L-lysyl-[protein] + 3 S-adenosyl-L-homocysteine + 3 H(+)</text>
        <dbReference type="Rhea" id="RHEA:54192"/>
        <dbReference type="Rhea" id="RHEA-COMP:9752"/>
        <dbReference type="Rhea" id="RHEA-COMP:13826"/>
        <dbReference type="ChEBI" id="CHEBI:15378"/>
        <dbReference type="ChEBI" id="CHEBI:29969"/>
        <dbReference type="ChEBI" id="CHEBI:57856"/>
        <dbReference type="ChEBI" id="CHEBI:59789"/>
        <dbReference type="ChEBI" id="CHEBI:61961"/>
    </reaction>
</comment>
<keyword evidence="7" id="KW-0689">Ribosomal protein</keyword>
<dbReference type="InterPro" id="IPR050078">
    <property type="entry name" value="Ribosomal_L11_MeTrfase_PrmA"/>
</dbReference>
<keyword evidence="3 6" id="KW-0489">Methyltransferase</keyword>
<feature type="binding site" evidence="6">
    <location>
        <position position="178"/>
    </location>
    <ligand>
        <name>S-adenosyl-L-methionine</name>
        <dbReference type="ChEBI" id="CHEBI:59789"/>
    </ligand>
</feature>
<evidence type="ECO:0000256" key="1">
    <source>
        <dbReference type="ARBA" id="ARBA00009741"/>
    </source>
</evidence>
<evidence type="ECO:0000256" key="4">
    <source>
        <dbReference type="ARBA" id="ARBA00022679"/>
    </source>
</evidence>
<dbReference type="GO" id="GO:0005840">
    <property type="term" value="C:ribosome"/>
    <property type="evidence" value="ECO:0007669"/>
    <property type="project" value="UniProtKB-KW"/>
</dbReference>
<keyword evidence="2 6" id="KW-0963">Cytoplasm</keyword>
<dbReference type="Gene3D" id="3.40.50.150">
    <property type="entry name" value="Vaccinia Virus protein VP39"/>
    <property type="match status" value="1"/>
</dbReference>
<dbReference type="SUPFAM" id="SSF53335">
    <property type="entry name" value="S-adenosyl-L-methionine-dependent methyltransferases"/>
    <property type="match status" value="1"/>
</dbReference>
<sequence>MTQTWIEISCDVPADFADVVAEFLTEISGNGVCTENLNVDAFSHDEIQHSSQVTIKAYFPSTDPIQTKMNEISSFLEQLTSQHPGLTLPPPSLSTVKTEDWSSSWKEHFKPMRVGRRLMIVPSWEEAHPRPDDIVLQLDPGMAFGTGGHETTRLCLELLEEIMDDMPTLQIPSVLDLGTGSGILAMAAARLGAGRICAVDIDPQAVEVAQENLAINNLSEQVQCSTTPLESLSGEFDIILANILAEELVRLAPQIMERLAPGGRLVLSGILSEKEKLVRMGFSQQPVEYCETRNQGDWVALLYRKVSL</sequence>
<dbReference type="CDD" id="cd02440">
    <property type="entry name" value="AdoMet_MTases"/>
    <property type="match status" value="1"/>
</dbReference>
<organism evidence="7 8">
    <name type="scientific">Pelotalea chapellei</name>
    <dbReference type="NCBI Taxonomy" id="44671"/>
    <lineage>
        <taxon>Bacteria</taxon>
        <taxon>Pseudomonadati</taxon>
        <taxon>Thermodesulfobacteriota</taxon>
        <taxon>Desulfuromonadia</taxon>
        <taxon>Geobacterales</taxon>
        <taxon>Geobacteraceae</taxon>
        <taxon>Pelotalea</taxon>
    </lineage>
</organism>
<evidence type="ECO:0000256" key="5">
    <source>
        <dbReference type="ARBA" id="ARBA00022691"/>
    </source>
</evidence>
<evidence type="ECO:0000313" key="8">
    <source>
        <dbReference type="Proteomes" id="UP000784128"/>
    </source>
</evidence>
<keyword evidence="4 6" id="KW-0808">Transferase</keyword>
<dbReference type="InterPro" id="IPR004498">
    <property type="entry name" value="Ribosomal_PrmA_MeTrfase"/>
</dbReference>
<comment type="function">
    <text evidence="6">Methylates ribosomal protein L11.</text>
</comment>
<dbReference type="HAMAP" id="MF_00735">
    <property type="entry name" value="Methyltr_PrmA"/>
    <property type="match status" value="1"/>
</dbReference>
<dbReference type="InterPro" id="IPR029063">
    <property type="entry name" value="SAM-dependent_MTases_sf"/>
</dbReference>
<evidence type="ECO:0000256" key="6">
    <source>
        <dbReference type="HAMAP-Rule" id="MF_00735"/>
    </source>
</evidence>
<name>A0ABS5U6F9_9BACT</name>
<comment type="caution">
    <text evidence="7">The sequence shown here is derived from an EMBL/GenBank/DDBJ whole genome shotgun (WGS) entry which is preliminary data.</text>
</comment>
<gene>
    <name evidence="6 7" type="primary">prmA</name>
    <name evidence="7" type="ORF">KJB30_05575</name>
</gene>
<dbReference type="EMBL" id="JAHDYS010000004">
    <property type="protein sequence ID" value="MBT1071241.1"/>
    <property type="molecule type" value="Genomic_DNA"/>
</dbReference>
<keyword evidence="8" id="KW-1185">Reference proteome</keyword>
<dbReference type="Pfam" id="PF06325">
    <property type="entry name" value="PrmA"/>
    <property type="match status" value="1"/>
</dbReference>
<protein>
    <recommendedName>
        <fullName evidence="6">Ribosomal protein L11 methyltransferase</fullName>
        <shortName evidence="6">L11 Mtase</shortName>
        <ecNumber evidence="6">2.1.1.-</ecNumber>
    </recommendedName>
</protein>
<reference evidence="7 8" key="1">
    <citation type="submission" date="2021-05" db="EMBL/GenBank/DDBJ databases">
        <title>The draft genome of Geobacter chapellei DSM 13688.</title>
        <authorList>
            <person name="Xu Z."/>
            <person name="Masuda Y."/>
            <person name="Itoh H."/>
            <person name="Senoo K."/>
        </authorList>
    </citation>
    <scope>NUCLEOTIDE SEQUENCE [LARGE SCALE GENOMIC DNA]</scope>
    <source>
        <strain evidence="7 8">DSM 13688</strain>
    </source>
</reference>
<comment type="similarity">
    <text evidence="1 6">Belongs to the methyltransferase superfamily. PrmA family.</text>
</comment>
<keyword evidence="7" id="KW-0687">Ribonucleoprotein</keyword>
<keyword evidence="5 6" id="KW-0949">S-adenosyl-L-methionine</keyword>
<dbReference type="Proteomes" id="UP000784128">
    <property type="component" value="Unassembled WGS sequence"/>
</dbReference>
<accession>A0ABS5U6F9</accession>